<dbReference type="AlphaFoldDB" id="A0A1A3P8G9"/>
<name>A0A1A3P8G9_MYCAS</name>
<proteinExistence type="predicted"/>
<dbReference type="EMBL" id="LZLS01000065">
    <property type="protein sequence ID" value="OBK28882.1"/>
    <property type="molecule type" value="Genomic_DNA"/>
</dbReference>
<accession>A0A1A3P8G9</accession>
<dbReference type="Proteomes" id="UP000093928">
    <property type="component" value="Unassembled WGS sequence"/>
</dbReference>
<evidence type="ECO:0000313" key="2">
    <source>
        <dbReference type="Proteomes" id="UP000093928"/>
    </source>
</evidence>
<protein>
    <submittedName>
        <fullName evidence="1">Uncharacterized protein</fullName>
    </submittedName>
</protein>
<gene>
    <name evidence="1" type="ORF">A5634_19800</name>
</gene>
<sequence length="327" mass="37652">MATKKRVMLDTNLWSRIGEEGTATTFVAALRDMGYAFVLPPSMLLEVMQTPNADTRRQIVAAMSSAQGLRLRTEVDLCTNEFRTALQRKRPAWLRSIPDAAAVSGWRTHWTKQVWRDARNDSEKFHQDVVRRPSLAAVDDWYETQLKNKQRMREDGFSSDFIDLELRCTPDEANTVMPGWDGSSTAGWRVLIGEYYWYVLSQRHSSNETQRQWFAAYLDIDRIVSDADEFAQFFLAELEPHDIRREWLRYAVGHTQLERKVKKSNALDAQHSMYLVDADLFLSGDQAFVAVLRDVRRQAPFRIADPRRVELTNSWTDGIIAALASVA</sequence>
<evidence type="ECO:0000313" key="1">
    <source>
        <dbReference type="EMBL" id="OBK28882.1"/>
    </source>
</evidence>
<reference evidence="1 2" key="1">
    <citation type="submission" date="2016-06" db="EMBL/GenBank/DDBJ databases">
        <authorList>
            <person name="Kjaerup R.B."/>
            <person name="Dalgaard T.S."/>
            <person name="Juul-Madsen H.R."/>
        </authorList>
    </citation>
    <scope>NUCLEOTIDE SEQUENCE [LARGE SCALE GENOMIC DNA]</scope>
    <source>
        <strain evidence="1 2">1165133.8</strain>
    </source>
</reference>
<organism evidence="1 2">
    <name type="scientific">Mycobacterium asiaticum</name>
    <dbReference type="NCBI Taxonomy" id="1790"/>
    <lineage>
        <taxon>Bacteria</taxon>
        <taxon>Bacillati</taxon>
        <taxon>Actinomycetota</taxon>
        <taxon>Actinomycetes</taxon>
        <taxon>Mycobacteriales</taxon>
        <taxon>Mycobacteriaceae</taxon>
        <taxon>Mycobacterium</taxon>
    </lineage>
</organism>
<comment type="caution">
    <text evidence="1">The sequence shown here is derived from an EMBL/GenBank/DDBJ whole genome shotgun (WGS) entry which is preliminary data.</text>
</comment>